<proteinExistence type="predicted"/>
<dbReference type="GO" id="GO:0016491">
    <property type="term" value="F:oxidoreductase activity"/>
    <property type="evidence" value="ECO:0007669"/>
    <property type="project" value="InterPro"/>
</dbReference>
<dbReference type="InterPro" id="IPR045892">
    <property type="entry name" value="CrtISO-like"/>
</dbReference>
<dbReference type="EMBL" id="CAMXCT030002524">
    <property type="protein sequence ID" value="CAL4785993.1"/>
    <property type="molecule type" value="Genomic_DNA"/>
</dbReference>
<accession>A0A9P1CYL9</accession>
<evidence type="ECO:0000256" key="1">
    <source>
        <dbReference type="ARBA" id="ARBA00004141"/>
    </source>
</evidence>
<name>A0A9P1CYL9_9DINO</name>
<reference evidence="6" key="1">
    <citation type="submission" date="2022-10" db="EMBL/GenBank/DDBJ databases">
        <authorList>
            <person name="Chen Y."/>
            <person name="Dougan E. K."/>
            <person name="Chan C."/>
            <person name="Rhodes N."/>
            <person name="Thang M."/>
        </authorList>
    </citation>
    <scope>NUCLEOTIDE SEQUENCE</scope>
</reference>
<dbReference type="GO" id="GO:0016116">
    <property type="term" value="P:carotenoid metabolic process"/>
    <property type="evidence" value="ECO:0007669"/>
    <property type="project" value="InterPro"/>
</dbReference>
<keyword evidence="2 4" id="KW-0812">Transmembrane</keyword>
<evidence type="ECO:0000313" key="7">
    <source>
        <dbReference type="EMBL" id="CAL1152056.1"/>
    </source>
</evidence>
<dbReference type="InterPro" id="IPR002937">
    <property type="entry name" value="Amino_oxidase"/>
</dbReference>
<sequence length="868" mass="94844">MECVTSTAPAVPVPPAVPLLGVACLAAPLQQGAIGALGSVPGTVCAHPLDVLKIRLQTTTRSGSLPDAARSLFRERGFRGFYQGLLPALEQRFLSRGPMFLVSEVSTDLVAQHFSCSELQARLAGSALSGYFVGFLQALSEYRKKLLSQGVISASRARPGSLCADAWNAGLFRSGLLRRMHAAAVCCSVFDSSFFCTRDFLSHTLPPPLAYGIAAATAVVMAYPLDTAVSRMLILPPHKPVACMRHYIFLDARGFRGLPARSGEFFISYAVTGLVDMVFRLRTCFEPSAAQYFPSPKEWDLKRPRGPEVPQAPEGLDAAEAEQCQGWTPDLAALGPLGGSLPKLAIEPARMCNGLRGRPATRPGWSVQLRWLPEERCGTAGEVEHTCAERRNMRDVVLIGSGLGSLSCAAVLAAAKRRVTVCESHYRLGGACHTFTAKVADVGEFHFESGPSLYSGLSLEESPSQLKHVFQIIGKEPEWITYDRWNAFLPEGEVNVAVGYQQVVQKLLPNYGGADAVQQWQKLMSELRPMSDALYNAPPFGALRDDSWGAVTMGRFARRLGPLLFGIPGGAARLSQPFEEFLTEVGVTDTFVKNYLSLFSFLLQGLPSYGSPTSMMAYMMADLYRKGGTCLSASPGLPCNEKKHTLLIEDYISGLDYPKGGSEAIVQALIDGIEDKSPDAKIWTQAHVAQILVKGRACGVRLKDGTEIRAKEAVVSGTDVGITRQLLPSDKGTSELREAHKFFEEQWADLEPLNSFIHIHLGFRGEGLPTEHCPDFPAQWGVVNDWADLEQARNVVLVSVPSLLDPDFAPKGYHSLHAYTPATERWADWEHLDRRSAEYKEKKKEAADFLYSAIERQASRHRAGYCLS</sequence>
<comment type="subcellular location">
    <subcellularLocation>
        <location evidence="1">Membrane</location>
        <topology evidence="1">Multi-pass membrane protein</topology>
    </subcellularLocation>
</comment>
<dbReference type="Pfam" id="PF00153">
    <property type="entry name" value="Mito_carr"/>
    <property type="match status" value="1"/>
</dbReference>
<comment type="caution">
    <text evidence="6">The sequence shown here is derived from an EMBL/GenBank/DDBJ whole genome shotgun (WGS) entry which is preliminary data.</text>
</comment>
<keyword evidence="3 4" id="KW-0472">Membrane</keyword>
<dbReference type="PROSITE" id="PS50920">
    <property type="entry name" value="SOLCAR"/>
    <property type="match status" value="1"/>
</dbReference>
<dbReference type="AlphaFoldDB" id="A0A9P1CYL9"/>
<dbReference type="PANTHER" id="PTHR46313">
    <property type="match status" value="1"/>
</dbReference>
<dbReference type="Gene3D" id="1.50.40.10">
    <property type="entry name" value="Mitochondrial carrier domain"/>
    <property type="match status" value="1"/>
</dbReference>
<dbReference type="Proteomes" id="UP001152797">
    <property type="component" value="Unassembled WGS sequence"/>
</dbReference>
<evidence type="ECO:0000313" key="8">
    <source>
        <dbReference type="EMBL" id="CAL4785993.1"/>
    </source>
</evidence>
<dbReference type="InterPro" id="IPR023395">
    <property type="entry name" value="MCP_dom_sf"/>
</dbReference>
<dbReference type="Pfam" id="PF01593">
    <property type="entry name" value="Amino_oxidase"/>
    <property type="match status" value="1"/>
</dbReference>
<dbReference type="GO" id="GO:0016020">
    <property type="term" value="C:membrane"/>
    <property type="evidence" value="ECO:0007669"/>
    <property type="project" value="UniProtKB-SubCell"/>
</dbReference>
<dbReference type="InterPro" id="IPR036188">
    <property type="entry name" value="FAD/NAD-bd_sf"/>
</dbReference>
<dbReference type="Gene3D" id="3.50.50.60">
    <property type="entry name" value="FAD/NAD(P)-binding domain"/>
    <property type="match status" value="2"/>
</dbReference>
<dbReference type="EMBL" id="CAMXCT010002524">
    <property type="protein sequence ID" value="CAI3998681.1"/>
    <property type="molecule type" value="Genomic_DNA"/>
</dbReference>
<evidence type="ECO:0000256" key="3">
    <source>
        <dbReference type="ARBA" id="ARBA00023136"/>
    </source>
</evidence>
<keyword evidence="8" id="KW-0413">Isomerase</keyword>
<feature type="domain" description="Amine oxidase" evidence="5">
    <location>
        <begin position="406"/>
        <end position="833"/>
    </location>
</feature>
<protein>
    <submittedName>
        <fullName evidence="8">Prolycopene isomerase 2, chloroplastic (CrtISO2) (Carotenoid isomerase 2) (OcrtISO24)</fullName>
    </submittedName>
</protein>
<dbReference type="SUPFAM" id="SSF103506">
    <property type="entry name" value="Mitochondrial carrier"/>
    <property type="match status" value="1"/>
</dbReference>
<dbReference type="InterPro" id="IPR018108">
    <property type="entry name" value="MCP_transmembrane"/>
</dbReference>
<evidence type="ECO:0000256" key="2">
    <source>
        <dbReference type="ARBA" id="ARBA00022692"/>
    </source>
</evidence>
<dbReference type="SUPFAM" id="SSF51905">
    <property type="entry name" value="FAD/NAD(P)-binding domain"/>
    <property type="match status" value="1"/>
</dbReference>
<dbReference type="PANTHER" id="PTHR46313:SF3">
    <property type="entry name" value="PROLYCOPENE ISOMERASE, CHLOROPLASTIC"/>
    <property type="match status" value="1"/>
</dbReference>
<dbReference type="OrthoDB" id="448427at2759"/>
<feature type="repeat" description="Solcar" evidence="4">
    <location>
        <begin position="26"/>
        <end position="109"/>
    </location>
</feature>
<evidence type="ECO:0000313" key="9">
    <source>
        <dbReference type="Proteomes" id="UP001152797"/>
    </source>
</evidence>
<evidence type="ECO:0000259" key="5">
    <source>
        <dbReference type="Pfam" id="PF01593"/>
    </source>
</evidence>
<evidence type="ECO:0000313" key="6">
    <source>
        <dbReference type="EMBL" id="CAI3998681.1"/>
    </source>
</evidence>
<dbReference type="GO" id="GO:0016853">
    <property type="term" value="F:isomerase activity"/>
    <property type="evidence" value="ECO:0007669"/>
    <property type="project" value="UniProtKB-KW"/>
</dbReference>
<keyword evidence="9" id="KW-1185">Reference proteome</keyword>
<gene>
    <name evidence="6" type="ORF">C1SCF055_LOCUS24957</name>
</gene>
<reference evidence="7" key="2">
    <citation type="submission" date="2024-04" db="EMBL/GenBank/DDBJ databases">
        <authorList>
            <person name="Chen Y."/>
            <person name="Shah S."/>
            <person name="Dougan E. K."/>
            <person name="Thang M."/>
            <person name="Chan C."/>
        </authorList>
    </citation>
    <scope>NUCLEOTIDE SEQUENCE [LARGE SCALE GENOMIC DNA]</scope>
</reference>
<evidence type="ECO:0000256" key="4">
    <source>
        <dbReference type="PROSITE-ProRule" id="PRU00282"/>
    </source>
</evidence>
<organism evidence="6">
    <name type="scientific">Cladocopium goreaui</name>
    <dbReference type="NCBI Taxonomy" id="2562237"/>
    <lineage>
        <taxon>Eukaryota</taxon>
        <taxon>Sar</taxon>
        <taxon>Alveolata</taxon>
        <taxon>Dinophyceae</taxon>
        <taxon>Suessiales</taxon>
        <taxon>Symbiodiniaceae</taxon>
        <taxon>Cladocopium</taxon>
    </lineage>
</organism>
<dbReference type="EMBL" id="CAMXCT020002524">
    <property type="protein sequence ID" value="CAL1152056.1"/>
    <property type="molecule type" value="Genomic_DNA"/>
</dbReference>